<name>A0ABS8ZXW8_9PSEU</name>
<comment type="caution">
    <text evidence="9">The sequence shown here is derived from an EMBL/GenBank/DDBJ whole genome shotgun (WGS) entry which is preliminary data.</text>
</comment>
<accession>A0ABS8ZXW8</accession>
<sequence length="561" mass="59066">MLQDYQPAGPLWLSALVAALPIIVLLVTLGVLRRSAHLSAALALATALLVAIVVYPMPIGLAANAALMGIAFGVWNVIWIAFHAVYFHNVTVATGRFDTVKSVLAGFSPDRRLQALLIAFAFGALLEGIAGGGAPVAITGAMMFALGFPPVKAIVLALLANTAPVAFGGLGNPLIILGRLTGPMLGMSADEASHLFSAMVGRQLPLLALIIPGFLVVVLAGWKKMTQVMPAVLTAGLSFAVVQFLVSNYISPSLVDVLAALAAMVALWVLTRFWQPKELWGFDGETVAAKADGVGTQTRRRGALYGWAPYIILIAVILLSRIGTIFKGLPSWLDLTKLLQSPNIVFTWPGLHNQVIQTPPITAKNTPYPASFTIDWLYSAGSMALISAIIAGLTMGAGVKKLAQVYLATIVQMRWALATIMMILGIAFVMNYSGATQTLGLALATTGVLFPLFSAYIGWLGVFLTGSDASTNSLFGPMQVISAQQLGVDPTLAGATNTSGGVMGKMISPQNLSIGATAINKTGEESTLLRQTFLWSLALTAVVGVISLLQAEVLTWMIPTR</sequence>
<evidence type="ECO:0000256" key="6">
    <source>
        <dbReference type="ARBA" id="ARBA00022989"/>
    </source>
</evidence>
<evidence type="ECO:0000256" key="7">
    <source>
        <dbReference type="ARBA" id="ARBA00023136"/>
    </source>
</evidence>
<keyword evidence="6 8" id="KW-1133">Transmembrane helix</keyword>
<feature type="transmembrane region" description="Helical" evidence="8">
    <location>
        <begin position="253"/>
        <end position="274"/>
    </location>
</feature>
<feature type="transmembrane region" description="Helical" evidence="8">
    <location>
        <begin position="405"/>
        <end position="429"/>
    </location>
</feature>
<evidence type="ECO:0000313" key="10">
    <source>
        <dbReference type="Proteomes" id="UP001521150"/>
    </source>
</evidence>
<feature type="transmembrane region" description="Helical" evidence="8">
    <location>
        <begin position="533"/>
        <end position="558"/>
    </location>
</feature>
<feature type="transmembrane region" description="Helical" evidence="8">
    <location>
        <begin position="204"/>
        <end position="222"/>
    </location>
</feature>
<evidence type="ECO:0000256" key="1">
    <source>
        <dbReference type="ARBA" id="ARBA00004651"/>
    </source>
</evidence>
<feature type="transmembrane region" description="Helical" evidence="8">
    <location>
        <begin position="39"/>
        <end position="59"/>
    </location>
</feature>
<comment type="similarity">
    <text evidence="2 8">Belongs to the lactate permease family.</text>
</comment>
<dbReference type="InterPro" id="IPR003804">
    <property type="entry name" value="Lactate_perm"/>
</dbReference>
<dbReference type="Pfam" id="PF02652">
    <property type="entry name" value="Lactate_perm"/>
    <property type="match status" value="1"/>
</dbReference>
<feature type="transmembrane region" description="Helical" evidence="8">
    <location>
        <begin position="12"/>
        <end position="32"/>
    </location>
</feature>
<evidence type="ECO:0000256" key="2">
    <source>
        <dbReference type="ARBA" id="ARBA00010100"/>
    </source>
</evidence>
<feature type="transmembrane region" description="Helical" evidence="8">
    <location>
        <begin position="376"/>
        <end position="399"/>
    </location>
</feature>
<proteinExistence type="inferred from homology"/>
<feature type="transmembrane region" description="Helical" evidence="8">
    <location>
        <begin position="307"/>
        <end position="329"/>
    </location>
</feature>
<evidence type="ECO:0000313" key="9">
    <source>
        <dbReference type="EMBL" id="MCE7011621.1"/>
    </source>
</evidence>
<feature type="transmembrane region" description="Helical" evidence="8">
    <location>
        <begin position="154"/>
        <end position="177"/>
    </location>
</feature>
<evidence type="ECO:0000256" key="3">
    <source>
        <dbReference type="ARBA" id="ARBA00022448"/>
    </source>
</evidence>
<gene>
    <name evidence="9" type="ORF">LWC34_53735</name>
</gene>
<keyword evidence="7 8" id="KW-0472">Membrane</keyword>
<dbReference type="PANTHER" id="PTHR30003">
    <property type="entry name" value="L-LACTATE PERMEASE"/>
    <property type="match status" value="1"/>
</dbReference>
<organism evidence="9 10">
    <name type="scientific">Kibdelosporangium philippinense</name>
    <dbReference type="NCBI Taxonomy" id="211113"/>
    <lineage>
        <taxon>Bacteria</taxon>
        <taxon>Bacillati</taxon>
        <taxon>Actinomycetota</taxon>
        <taxon>Actinomycetes</taxon>
        <taxon>Pseudonocardiales</taxon>
        <taxon>Pseudonocardiaceae</taxon>
        <taxon>Kibdelosporangium</taxon>
    </lineage>
</organism>
<evidence type="ECO:0000256" key="4">
    <source>
        <dbReference type="ARBA" id="ARBA00022475"/>
    </source>
</evidence>
<feature type="transmembrane region" description="Helical" evidence="8">
    <location>
        <begin position="115"/>
        <end position="148"/>
    </location>
</feature>
<feature type="transmembrane region" description="Helical" evidence="8">
    <location>
        <begin position="65"/>
        <end position="87"/>
    </location>
</feature>
<keyword evidence="10" id="KW-1185">Reference proteome</keyword>
<feature type="transmembrane region" description="Helical" evidence="8">
    <location>
        <begin position="441"/>
        <end position="464"/>
    </location>
</feature>
<comment type="subcellular location">
    <subcellularLocation>
        <location evidence="1 8">Cell membrane</location>
        <topology evidence="1 8">Multi-pass membrane protein</topology>
    </subcellularLocation>
</comment>
<protein>
    <recommendedName>
        <fullName evidence="8">L-lactate permease</fullName>
    </recommendedName>
</protein>
<dbReference type="Proteomes" id="UP001521150">
    <property type="component" value="Unassembled WGS sequence"/>
</dbReference>
<keyword evidence="3 8" id="KW-0813">Transport</keyword>
<dbReference type="PANTHER" id="PTHR30003:SF0">
    <property type="entry name" value="GLYCOLATE PERMEASE GLCA-RELATED"/>
    <property type="match status" value="1"/>
</dbReference>
<keyword evidence="5 8" id="KW-0812">Transmembrane</keyword>
<evidence type="ECO:0000256" key="8">
    <source>
        <dbReference type="RuleBase" id="RU365092"/>
    </source>
</evidence>
<evidence type="ECO:0000256" key="5">
    <source>
        <dbReference type="ARBA" id="ARBA00022692"/>
    </source>
</evidence>
<dbReference type="NCBIfam" id="TIGR00795">
    <property type="entry name" value="lctP"/>
    <property type="match status" value="1"/>
</dbReference>
<comment type="function">
    <text evidence="8">Uptake of L-lactate across the membrane. Can also transport D-lactate and glycolate.</text>
</comment>
<keyword evidence="4 8" id="KW-1003">Cell membrane</keyword>
<dbReference type="EMBL" id="JAJVCN010000005">
    <property type="protein sequence ID" value="MCE7011621.1"/>
    <property type="molecule type" value="Genomic_DNA"/>
</dbReference>
<reference evidence="9 10" key="1">
    <citation type="submission" date="2021-12" db="EMBL/GenBank/DDBJ databases">
        <title>Genome sequence of Kibdelosporangium philippinense ATCC 49844.</title>
        <authorList>
            <person name="Fedorov E.A."/>
            <person name="Omeragic M."/>
            <person name="Shalygina K.F."/>
            <person name="Maclea K.S."/>
        </authorList>
    </citation>
    <scope>NUCLEOTIDE SEQUENCE [LARGE SCALE GENOMIC DNA]</scope>
    <source>
        <strain evidence="9 10">ATCC 49844</strain>
    </source>
</reference>
<dbReference type="RefSeq" id="WP_233734370.1">
    <property type="nucleotide sequence ID" value="NZ_JAJVCN010000005.1"/>
</dbReference>